<dbReference type="InterPro" id="IPR051016">
    <property type="entry name" value="Diverse_Substrate_AcTransf"/>
</dbReference>
<dbReference type="AlphaFoldDB" id="A0A1I8P0Q0"/>
<dbReference type="SUPFAM" id="SSF55729">
    <property type="entry name" value="Acyl-CoA N-acyltransferases (Nat)"/>
    <property type="match status" value="1"/>
</dbReference>
<evidence type="ECO:0000256" key="3">
    <source>
        <dbReference type="ARBA" id="ARBA00023315"/>
    </source>
</evidence>
<dbReference type="PANTHER" id="PTHR10545:SF29">
    <property type="entry name" value="GH14572P-RELATED"/>
    <property type="match status" value="1"/>
</dbReference>
<reference evidence="5" key="1">
    <citation type="submission" date="2020-05" db="UniProtKB">
        <authorList>
            <consortium name="EnsemblMetazoa"/>
        </authorList>
    </citation>
    <scope>IDENTIFICATION</scope>
    <source>
        <strain evidence="5">USDA</strain>
    </source>
</reference>
<evidence type="ECO:0000313" key="5">
    <source>
        <dbReference type="EnsemblMetazoa" id="SCAU003795-PA"/>
    </source>
</evidence>
<keyword evidence="2" id="KW-0808">Transferase</keyword>
<dbReference type="FunFam" id="3.40.630.30:FF:000064">
    <property type="entry name" value="GNAT family acetyltransferase"/>
    <property type="match status" value="1"/>
</dbReference>
<sequence>MATSKNFVFRKAEKGDIKVVVEMIQELADFEKMSDGPKLTEKDLLRDSGLEGGPEYCHIYVLDLIEADKTITIGYSICFFSYSTWQGKSYFLEDIYVRPAYRGIGAGARIFKEVAAKAQQYECKRVDFHVLSWNPASKFYKKLGATDLTEAEEWHFYRLQQEEIKVLANELQNN</sequence>
<protein>
    <recommendedName>
        <fullName evidence="4">N-acetyltransferase domain-containing protein</fullName>
    </recommendedName>
</protein>
<dbReference type="EnsemblMetazoa" id="SCAU003795-RA">
    <property type="protein sequence ID" value="SCAU003795-PA"/>
    <property type="gene ID" value="SCAU003795"/>
</dbReference>
<dbReference type="OrthoDB" id="7305308at2759"/>
<dbReference type="Proteomes" id="UP000095300">
    <property type="component" value="Unassembled WGS sequence"/>
</dbReference>
<dbReference type="InterPro" id="IPR016181">
    <property type="entry name" value="Acyl_CoA_acyltransferase"/>
</dbReference>
<dbReference type="CDD" id="cd04301">
    <property type="entry name" value="NAT_SF"/>
    <property type="match status" value="1"/>
</dbReference>
<dbReference type="InterPro" id="IPR000182">
    <property type="entry name" value="GNAT_dom"/>
</dbReference>
<gene>
    <name evidence="5" type="primary">106089235</name>
</gene>
<evidence type="ECO:0000256" key="2">
    <source>
        <dbReference type="ARBA" id="ARBA00022679"/>
    </source>
</evidence>
<dbReference type="VEuPathDB" id="VectorBase:SCAU003795"/>
<proteinExistence type="inferred from homology"/>
<dbReference type="STRING" id="35570.A0A1I8P0Q0"/>
<organism evidence="5 6">
    <name type="scientific">Stomoxys calcitrans</name>
    <name type="common">Stable fly</name>
    <name type="synonym">Conops calcitrans</name>
    <dbReference type="NCBI Taxonomy" id="35570"/>
    <lineage>
        <taxon>Eukaryota</taxon>
        <taxon>Metazoa</taxon>
        <taxon>Ecdysozoa</taxon>
        <taxon>Arthropoda</taxon>
        <taxon>Hexapoda</taxon>
        <taxon>Insecta</taxon>
        <taxon>Pterygota</taxon>
        <taxon>Neoptera</taxon>
        <taxon>Endopterygota</taxon>
        <taxon>Diptera</taxon>
        <taxon>Brachycera</taxon>
        <taxon>Muscomorpha</taxon>
        <taxon>Muscoidea</taxon>
        <taxon>Muscidae</taxon>
        <taxon>Stomoxys</taxon>
    </lineage>
</organism>
<dbReference type="PROSITE" id="PS51186">
    <property type="entry name" value="GNAT"/>
    <property type="match status" value="1"/>
</dbReference>
<dbReference type="Pfam" id="PF00583">
    <property type="entry name" value="Acetyltransf_1"/>
    <property type="match status" value="1"/>
</dbReference>
<feature type="domain" description="N-acetyltransferase" evidence="4">
    <location>
        <begin position="7"/>
        <end position="164"/>
    </location>
</feature>
<dbReference type="GO" id="GO:0008080">
    <property type="term" value="F:N-acetyltransferase activity"/>
    <property type="evidence" value="ECO:0007669"/>
    <property type="project" value="UniProtKB-ARBA"/>
</dbReference>
<dbReference type="KEGG" id="scac:106089235"/>
<evidence type="ECO:0000259" key="4">
    <source>
        <dbReference type="PROSITE" id="PS51186"/>
    </source>
</evidence>
<keyword evidence="3" id="KW-0012">Acyltransferase</keyword>
<name>A0A1I8P0Q0_STOCA</name>
<keyword evidence="6" id="KW-1185">Reference proteome</keyword>
<dbReference type="PANTHER" id="PTHR10545">
    <property type="entry name" value="DIAMINE N-ACETYLTRANSFERASE"/>
    <property type="match status" value="1"/>
</dbReference>
<dbReference type="Gene3D" id="3.40.630.30">
    <property type="match status" value="1"/>
</dbReference>
<evidence type="ECO:0000256" key="1">
    <source>
        <dbReference type="ARBA" id="ARBA00008694"/>
    </source>
</evidence>
<accession>A0A1I8P0Q0</accession>
<evidence type="ECO:0000313" key="6">
    <source>
        <dbReference type="Proteomes" id="UP000095300"/>
    </source>
</evidence>
<comment type="similarity">
    <text evidence="1">Belongs to the acetyltransferase family.</text>
</comment>